<dbReference type="SUPFAM" id="SSF49785">
    <property type="entry name" value="Galactose-binding domain-like"/>
    <property type="match status" value="1"/>
</dbReference>
<name>A0AAD9QIL1_ACRCE</name>
<protein>
    <submittedName>
        <fullName evidence="3">E3 ubiquitin-protein ligase hecd-1</fullName>
    </submittedName>
</protein>
<sequence length="487" mass="57258">ETTTESLSQKEQDQTGEKEIFEEDERLLQKCDYVDEKNKQEKQSENLEAAKEEQEKIRQLQWENKQLKEKVTEKTLEFEKMLALVQQIKRKLRNSLEKIKDKDVLPKDMRVEKRRLHEESNAERSRCDALSEEVRRLREMPGHESCSRCEGLKNERDSARRKNETLENKIQEWRSISEVYLRQNQELQENLKSVKEEHGILQLSSRKLEAAKEEQQQKIRQLQRKNRDLGDKVTEQTSEYQKTLQREKKKNNKQLKDCRERFQEEAQANIASLENMIEEKKLLRKEIKAERSKCDDLRKEVKRLREMPGRIHNHKKDFDTNGVVYALAKNVGGPNSIQTRITATRSSDEEGKATDILVNRVDREIVSGTMAEKESWWCVDLTENYALYLTDYTLRHGNHTNGSYFLNWQLEGSLDGESWKTLSRHVSDRGLKGKERYQTHTWAIVGDHSAFRYFRIFQTGKNSSGDLGIFLSGIELYGVLIEKGSQC</sequence>
<feature type="domain" description="F5/8 type C" evidence="2">
    <location>
        <begin position="326"/>
        <end position="479"/>
    </location>
</feature>
<proteinExistence type="predicted"/>
<evidence type="ECO:0000256" key="1">
    <source>
        <dbReference type="SAM" id="MobiDB-lite"/>
    </source>
</evidence>
<evidence type="ECO:0000313" key="3">
    <source>
        <dbReference type="EMBL" id="KAK2562016.1"/>
    </source>
</evidence>
<organism evidence="3 4">
    <name type="scientific">Acropora cervicornis</name>
    <name type="common">Staghorn coral</name>
    <dbReference type="NCBI Taxonomy" id="6130"/>
    <lineage>
        <taxon>Eukaryota</taxon>
        <taxon>Metazoa</taxon>
        <taxon>Cnidaria</taxon>
        <taxon>Anthozoa</taxon>
        <taxon>Hexacorallia</taxon>
        <taxon>Scleractinia</taxon>
        <taxon>Astrocoeniina</taxon>
        <taxon>Acroporidae</taxon>
        <taxon>Acropora</taxon>
    </lineage>
</organism>
<reference evidence="3" key="1">
    <citation type="journal article" date="2023" name="G3 (Bethesda)">
        <title>Whole genome assembly and annotation of the endangered Caribbean coral Acropora cervicornis.</title>
        <authorList>
            <person name="Selwyn J.D."/>
            <person name="Vollmer S.V."/>
        </authorList>
    </citation>
    <scope>NUCLEOTIDE SEQUENCE</scope>
    <source>
        <strain evidence="3">K2</strain>
    </source>
</reference>
<dbReference type="InterPro" id="IPR008979">
    <property type="entry name" value="Galactose-bd-like_sf"/>
</dbReference>
<dbReference type="Proteomes" id="UP001249851">
    <property type="component" value="Unassembled WGS sequence"/>
</dbReference>
<comment type="caution">
    <text evidence="3">The sequence shown here is derived from an EMBL/GenBank/DDBJ whole genome shotgun (WGS) entry which is preliminary data.</text>
</comment>
<dbReference type="PANTHER" id="PTHR47457:SF1">
    <property type="entry name" value="BTB DOMAIN-CONTAINING PROTEIN-RELATED"/>
    <property type="match status" value="1"/>
</dbReference>
<accession>A0AAD9QIL1</accession>
<evidence type="ECO:0000313" key="4">
    <source>
        <dbReference type="Proteomes" id="UP001249851"/>
    </source>
</evidence>
<feature type="compositionally biased region" description="Basic and acidic residues" evidence="1">
    <location>
        <begin position="225"/>
        <end position="234"/>
    </location>
</feature>
<dbReference type="Gene3D" id="2.60.120.260">
    <property type="entry name" value="Galactose-binding domain-like"/>
    <property type="match status" value="1"/>
</dbReference>
<evidence type="ECO:0000259" key="2">
    <source>
        <dbReference type="PROSITE" id="PS50022"/>
    </source>
</evidence>
<dbReference type="PANTHER" id="PTHR47457">
    <property type="entry name" value="OS05G0345500 PROTEIN"/>
    <property type="match status" value="1"/>
</dbReference>
<dbReference type="PROSITE" id="PS50022">
    <property type="entry name" value="FA58C_3"/>
    <property type="match status" value="1"/>
</dbReference>
<reference evidence="3" key="2">
    <citation type="journal article" date="2023" name="Science">
        <title>Genomic signatures of disease resistance in endangered staghorn corals.</title>
        <authorList>
            <person name="Vollmer S.V."/>
            <person name="Selwyn J.D."/>
            <person name="Despard B.A."/>
            <person name="Roesel C.L."/>
        </authorList>
    </citation>
    <scope>NUCLEOTIDE SEQUENCE</scope>
    <source>
        <strain evidence="3">K2</strain>
    </source>
</reference>
<gene>
    <name evidence="3" type="ORF">P5673_014754</name>
</gene>
<feature type="compositionally biased region" description="Basic and acidic residues" evidence="1">
    <location>
        <begin position="8"/>
        <end position="19"/>
    </location>
</feature>
<keyword evidence="4" id="KW-1185">Reference proteome</keyword>
<feature type="region of interest" description="Disordered" evidence="1">
    <location>
        <begin position="1"/>
        <end position="21"/>
    </location>
</feature>
<dbReference type="InterPro" id="IPR000421">
    <property type="entry name" value="FA58C"/>
</dbReference>
<feature type="non-terminal residue" evidence="3">
    <location>
        <position position="1"/>
    </location>
</feature>
<dbReference type="EMBL" id="JARQWQ010000030">
    <property type="protein sequence ID" value="KAK2562016.1"/>
    <property type="molecule type" value="Genomic_DNA"/>
</dbReference>
<dbReference type="AlphaFoldDB" id="A0AAD9QIL1"/>
<feature type="region of interest" description="Disordered" evidence="1">
    <location>
        <begin position="220"/>
        <end position="255"/>
    </location>
</feature>